<dbReference type="GO" id="GO:0008658">
    <property type="term" value="F:penicillin binding"/>
    <property type="evidence" value="ECO:0007669"/>
    <property type="project" value="InterPro"/>
</dbReference>
<gene>
    <name evidence="3" type="ORF">IQ22_02857</name>
</gene>
<sequence>MKYMKTLLSALLSFLPARTLPPATRWQESPLLAQLFRKSNTQGTFVLYDVSADTYTGLDQARASTRFSPAATFLIPSQLIGLTAGNTVGPSLAMPAENNLQPSVPMCEQNGGLQRALILSDIQTQGALPHLHAHLLKLEYGNHDVGSKHPHAFWESGPLAISALEQTRFLSRLAQGKLPYPTKAQRQTQDLFWLEQGGDWRLYGTTGWLTDREHPLGWWVGWVEKQGRIYGFALNGDMTEKEDTEACIALGKSCLRALGIL</sequence>
<dbReference type="AlphaFoldDB" id="A0A562QA27"/>
<evidence type="ECO:0000313" key="4">
    <source>
        <dbReference type="Proteomes" id="UP000316905"/>
    </source>
</evidence>
<proteinExistence type="predicted"/>
<feature type="signal peptide" evidence="1">
    <location>
        <begin position="1"/>
        <end position="19"/>
    </location>
</feature>
<dbReference type="Pfam" id="PF00905">
    <property type="entry name" value="Transpeptidase"/>
    <property type="match status" value="1"/>
</dbReference>
<dbReference type="InterPro" id="IPR001460">
    <property type="entry name" value="PCN-bd_Tpept"/>
</dbReference>
<evidence type="ECO:0000259" key="2">
    <source>
        <dbReference type="Pfam" id="PF00905"/>
    </source>
</evidence>
<accession>A0A562QA27</accession>
<comment type="caution">
    <text evidence="3">The sequence shown here is derived from an EMBL/GenBank/DDBJ whole genome shotgun (WGS) entry which is preliminary data.</text>
</comment>
<reference evidence="3 4" key="1">
    <citation type="journal article" date="2015" name="Stand. Genomic Sci.">
        <title>Genomic Encyclopedia of Bacterial and Archaeal Type Strains, Phase III: the genomes of soil and plant-associated and newly described type strains.</title>
        <authorList>
            <person name="Whitman W.B."/>
            <person name="Woyke T."/>
            <person name="Klenk H.P."/>
            <person name="Zhou Y."/>
            <person name="Lilburn T.G."/>
            <person name="Beck B.J."/>
            <person name="De Vos P."/>
            <person name="Vandamme P."/>
            <person name="Eisen J.A."/>
            <person name="Garrity G."/>
            <person name="Hugenholtz P."/>
            <person name="Kyrpides N.C."/>
        </authorList>
    </citation>
    <scope>NUCLEOTIDE SEQUENCE [LARGE SCALE GENOMIC DNA]</scope>
    <source>
        <strain evidence="3 4">CGMCC 1.6858</strain>
    </source>
</reference>
<dbReference type="InterPro" id="IPR012338">
    <property type="entry name" value="Beta-lactam/transpept-like"/>
</dbReference>
<name>A0A562QA27_9PSED</name>
<dbReference type="SUPFAM" id="SSF56601">
    <property type="entry name" value="beta-lactamase/transpeptidase-like"/>
    <property type="match status" value="1"/>
</dbReference>
<feature type="domain" description="Penicillin-binding protein transpeptidase" evidence="2">
    <location>
        <begin position="135"/>
        <end position="240"/>
    </location>
</feature>
<organism evidence="3 4">
    <name type="scientific">Pseudomonas duriflava</name>
    <dbReference type="NCBI Taxonomy" id="459528"/>
    <lineage>
        <taxon>Bacteria</taxon>
        <taxon>Pseudomonadati</taxon>
        <taxon>Pseudomonadota</taxon>
        <taxon>Gammaproteobacteria</taxon>
        <taxon>Pseudomonadales</taxon>
        <taxon>Pseudomonadaceae</taxon>
        <taxon>Pseudomonas</taxon>
    </lineage>
</organism>
<dbReference type="EMBL" id="VLKY01000009">
    <property type="protein sequence ID" value="TWI53020.1"/>
    <property type="molecule type" value="Genomic_DNA"/>
</dbReference>
<keyword evidence="1" id="KW-0732">Signal</keyword>
<dbReference type="Proteomes" id="UP000316905">
    <property type="component" value="Unassembled WGS sequence"/>
</dbReference>
<keyword evidence="4" id="KW-1185">Reference proteome</keyword>
<feature type="chain" id="PRO_5021741404" evidence="1">
    <location>
        <begin position="20"/>
        <end position="261"/>
    </location>
</feature>
<evidence type="ECO:0000256" key="1">
    <source>
        <dbReference type="SAM" id="SignalP"/>
    </source>
</evidence>
<protein>
    <submittedName>
        <fullName evidence="3">Beta-lactamase class D</fullName>
    </submittedName>
</protein>
<evidence type="ECO:0000313" key="3">
    <source>
        <dbReference type="EMBL" id="TWI53020.1"/>
    </source>
</evidence>
<dbReference type="Gene3D" id="3.40.710.10">
    <property type="entry name" value="DD-peptidase/beta-lactamase superfamily"/>
    <property type="match status" value="1"/>
</dbReference>